<sequence>MPVTQQPLIKLYTFYHRQIFSHNQYPSSHHQKLYTPIKEIIQTSHLQQYDLQATAVEQKDLPVIAKITLLDTTFKEYQHTLIGALVTTLTNGSVILTISPNFTRLTDPTLAQRIKIQVQLIGVTQDASAEQNHGPAIVNIPRMITTEELSSIVPLEWITNYERAFSQYVPDVHTTMPPVISRAPDGTVKTEEDYLKNKSRKKKKKQSCNASLRFYPRDEPDETPRFNLKKKSQKIFKNHRLSSPIALPCVATIRSYDQEFPPLQVTTDD</sequence>
<protein>
    <submittedName>
        <fullName evidence="1">Polyprotein</fullName>
    </submittedName>
</protein>
<reference evidence="1 2" key="1">
    <citation type="submission" date="2020-01" db="EMBL/GenBank/DDBJ databases">
        <title>Genome sequence of Arachis hypogaea, cultivar Shitouqi.</title>
        <authorList>
            <person name="Zhuang W."/>
            <person name="Chen H."/>
            <person name="Varshney R."/>
            <person name="Wang D."/>
            <person name="Ming R."/>
        </authorList>
    </citation>
    <scope>NUCLEOTIDE SEQUENCE [LARGE SCALE GENOMIC DNA]</scope>
    <source>
        <tissue evidence="1">Young leaf</tissue>
    </source>
</reference>
<proteinExistence type="predicted"/>
<dbReference type="EMBL" id="CP031001">
    <property type="protein sequence ID" value="QHN76407.1"/>
    <property type="molecule type" value="Genomic_DNA"/>
</dbReference>
<dbReference type="InterPro" id="IPR053098">
    <property type="entry name" value="Petuviruses_polyprotein"/>
</dbReference>
<dbReference type="PANTHER" id="PTHR48435">
    <property type="entry name" value="POLYPROTEIN"/>
    <property type="match status" value="1"/>
</dbReference>
<evidence type="ECO:0000313" key="1">
    <source>
        <dbReference type="EMBL" id="QHN76407.1"/>
    </source>
</evidence>
<name>A0A6B9V509_ARAHY</name>
<dbReference type="AlphaFoldDB" id="A0A6B9V509"/>
<organism evidence="1 2">
    <name type="scientific">Arachis hypogaea</name>
    <name type="common">Peanut</name>
    <dbReference type="NCBI Taxonomy" id="3818"/>
    <lineage>
        <taxon>Eukaryota</taxon>
        <taxon>Viridiplantae</taxon>
        <taxon>Streptophyta</taxon>
        <taxon>Embryophyta</taxon>
        <taxon>Tracheophyta</taxon>
        <taxon>Spermatophyta</taxon>
        <taxon>Magnoliopsida</taxon>
        <taxon>eudicotyledons</taxon>
        <taxon>Gunneridae</taxon>
        <taxon>Pentapetalae</taxon>
        <taxon>rosids</taxon>
        <taxon>fabids</taxon>
        <taxon>Fabales</taxon>
        <taxon>Fabaceae</taxon>
        <taxon>Papilionoideae</taxon>
        <taxon>50 kb inversion clade</taxon>
        <taxon>dalbergioids sensu lato</taxon>
        <taxon>Dalbergieae</taxon>
        <taxon>Pterocarpus clade</taxon>
        <taxon>Arachis</taxon>
    </lineage>
</organism>
<evidence type="ECO:0000313" key="2">
    <source>
        <dbReference type="Proteomes" id="UP000464620"/>
    </source>
</evidence>
<dbReference type="Proteomes" id="UP000464620">
    <property type="component" value="Chromosome B09"/>
</dbReference>
<dbReference type="PANTHER" id="PTHR48435:SF1">
    <property type="entry name" value="POLYPROTEIN"/>
    <property type="match status" value="1"/>
</dbReference>
<gene>
    <name evidence="1" type="ORF">DS421_19g643620</name>
</gene>
<accession>A0A6B9V509</accession>